<sequence>MCHLNCKSKIFSLKKSTNSRAALASFAHTQCFGSALGC</sequence>
<organism evidence="1">
    <name type="scientific">Arundo donax</name>
    <name type="common">Giant reed</name>
    <name type="synonym">Donax arundinaceus</name>
    <dbReference type="NCBI Taxonomy" id="35708"/>
    <lineage>
        <taxon>Eukaryota</taxon>
        <taxon>Viridiplantae</taxon>
        <taxon>Streptophyta</taxon>
        <taxon>Embryophyta</taxon>
        <taxon>Tracheophyta</taxon>
        <taxon>Spermatophyta</taxon>
        <taxon>Magnoliopsida</taxon>
        <taxon>Liliopsida</taxon>
        <taxon>Poales</taxon>
        <taxon>Poaceae</taxon>
        <taxon>PACMAD clade</taxon>
        <taxon>Arundinoideae</taxon>
        <taxon>Arundineae</taxon>
        <taxon>Arundo</taxon>
    </lineage>
</organism>
<dbReference type="EMBL" id="GBRH01248491">
    <property type="protein sequence ID" value="JAD49404.1"/>
    <property type="molecule type" value="Transcribed_RNA"/>
</dbReference>
<proteinExistence type="predicted"/>
<reference evidence="1" key="1">
    <citation type="submission" date="2014-09" db="EMBL/GenBank/DDBJ databases">
        <authorList>
            <person name="Magalhaes I.L.F."/>
            <person name="Oliveira U."/>
            <person name="Santos F.R."/>
            <person name="Vidigal T.H.D.A."/>
            <person name="Brescovit A.D."/>
            <person name="Santos A.J."/>
        </authorList>
    </citation>
    <scope>NUCLEOTIDE SEQUENCE</scope>
    <source>
        <tissue evidence="1">Shoot tissue taken approximately 20 cm above the soil surface</tissue>
    </source>
</reference>
<dbReference type="AlphaFoldDB" id="A0A0A9ACL8"/>
<accession>A0A0A9ACL8</accession>
<name>A0A0A9ACL8_ARUDO</name>
<evidence type="ECO:0000313" key="1">
    <source>
        <dbReference type="EMBL" id="JAD49404.1"/>
    </source>
</evidence>
<reference evidence="1" key="2">
    <citation type="journal article" date="2015" name="Data Brief">
        <title>Shoot transcriptome of the giant reed, Arundo donax.</title>
        <authorList>
            <person name="Barrero R.A."/>
            <person name="Guerrero F.D."/>
            <person name="Moolhuijzen P."/>
            <person name="Goolsby J.A."/>
            <person name="Tidwell J."/>
            <person name="Bellgard S.E."/>
            <person name="Bellgard M.I."/>
        </authorList>
    </citation>
    <scope>NUCLEOTIDE SEQUENCE</scope>
    <source>
        <tissue evidence="1">Shoot tissue taken approximately 20 cm above the soil surface</tissue>
    </source>
</reference>
<protein>
    <submittedName>
        <fullName evidence="1">Uncharacterized protein</fullName>
    </submittedName>
</protein>